<evidence type="ECO:0000313" key="1">
    <source>
        <dbReference type="EMBL" id="RDX92891.1"/>
    </source>
</evidence>
<reference evidence="1" key="1">
    <citation type="submission" date="2018-05" db="EMBL/GenBank/DDBJ databases">
        <title>Draft genome of Mucuna pruriens seed.</title>
        <authorList>
            <person name="Nnadi N.E."/>
            <person name="Vos R."/>
            <person name="Hasami M.H."/>
            <person name="Devisetty U.K."/>
            <person name="Aguiy J.C."/>
        </authorList>
    </citation>
    <scope>NUCLEOTIDE SEQUENCE [LARGE SCALE GENOMIC DNA]</scope>
    <source>
        <strain evidence="1">JCA_2017</strain>
    </source>
</reference>
<proteinExistence type="predicted"/>
<sequence>MVHIRNGHDHATWIPLNIRTTLDEHWASIDFQNKSTIAKANRAIDKGASAYCCGASMGTMCLGGGGENKKFKLKYQQRREELQQSVTEERTFANDSSFASINDNDIYYEVVGGKNEKGNIYELGILTNKLMRSSHILTNLIEMSIVQQIEKMHR</sequence>
<dbReference type="OrthoDB" id="1429956at2759"/>
<name>A0A371GQQ6_MUCPR</name>
<organism evidence="1 2">
    <name type="scientific">Mucuna pruriens</name>
    <name type="common">Velvet bean</name>
    <name type="synonym">Dolichos pruriens</name>
    <dbReference type="NCBI Taxonomy" id="157652"/>
    <lineage>
        <taxon>Eukaryota</taxon>
        <taxon>Viridiplantae</taxon>
        <taxon>Streptophyta</taxon>
        <taxon>Embryophyta</taxon>
        <taxon>Tracheophyta</taxon>
        <taxon>Spermatophyta</taxon>
        <taxon>Magnoliopsida</taxon>
        <taxon>eudicotyledons</taxon>
        <taxon>Gunneridae</taxon>
        <taxon>Pentapetalae</taxon>
        <taxon>rosids</taxon>
        <taxon>fabids</taxon>
        <taxon>Fabales</taxon>
        <taxon>Fabaceae</taxon>
        <taxon>Papilionoideae</taxon>
        <taxon>50 kb inversion clade</taxon>
        <taxon>NPAAA clade</taxon>
        <taxon>indigoferoid/millettioid clade</taxon>
        <taxon>Phaseoleae</taxon>
        <taxon>Mucuna</taxon>
    </lineage>
</organism>
<dbReference type="AlphaFoldDB" id="A0A371GQQ6"/>
<comment type="caution">
    <text evidence="1">The sequence shown here is derived from an EMBL/GenBank/DDBJ whole genome shotgun (WGS) entry which is preliminary data.</text>
</comment>
<accession>A0A371GQQ6</accession>
<dbReference type="EMBL" id="QJKJ01004747">
    <property type="protein sequence ID" value="RDX92891.1"/>
    <property type="molecule type" value="Genomic_DNA"/>
</dbReference>
<feature type="non-terminal residue" evidence="1">
    <location>
        <position position="1"/>
    </location>
</feature>
<keyword evidence="2" id="KW-1185">Reference proteome</keyword>
<protein>
    <submittedName>
        <fullName evidence="1">Uncharacterized protein</fullName>
    </submittedName>
</protein>
<dbReference type="Proteomes" id="UP000257109">
    <property type="component" value="Unassembled WGS sequence"/>
</dbReference>
<gene>
    <name evidence="1" type="ORF">CR513_24918</name>
</gene>
<evidence type="ECO:0000313" key="2">
    <source>
        <dbReference type="Proteomes" id="UP000257109"/>
    </source>
</evidence>